<evidence type="ECO:0000256" key="2">
    <source>
        <dbReference type="SAM" id="Phobius"/>
    </source>
</evidence>
<dbReference type="InterPro" id="IPR003609">
    <property type="entry name" value="Pan_app"/>
</dbReference>
<evidence type="ECO:0000259" key="3">
    <source>
        <dbReference type="PROSITE" id="PS50948"/>
    </source>
</evidence>
<feature type="region of interest" description="Disordered" evidence="1">
    <location>
        <begin position="1805"/>
        <end position="1849"/>
    </location>
</feature>
<reference evidence="5" key="1">
    <citation type="submission" date="2021-07" db="EMBL/GenBank/DDBJ databases">
        <authorList>
            <person name="Catto M.A."/>
            <person name="Jacobson A."/>
            <person name="Kennedy G."/>
            <person name="Labadie P."/>
            <person name="Hunt B.G."/>
            <person name="Srinivasan R."/>
        </authorList>
    </citation>
    <scope>NUCLEOTIDE SEQUENCE</scope>
    <source>
        <strain evidence="5">PL_HMW_Pooled</strain>
        <tissue evidence="5">Head</tissue>
    </source>
</reference>
<dbReference type="SMART" id="SM00241">
    <property type="entry name" value="ZP"/>
    <property type="match status" value="1"/>
</dbReference>
<feature type="domain" description="Apple" evidence="3">
    <location>
        <begin position="483"/>
        <end position="567"/>
    </location>
</feature>
<dbReference type="SUPFAM" id="SSF57414">
    <property type="entry name" value="Hairpin loop containing domain-like"/>
    <property type="match status" value="9"/>
</dbReference>
<dbReference type="Pfam" id="PF00024">
    <property type="entry name" value="PAN_1"/>
    <property type="match status" value="9"/>
</dbReference>
<organism evidence="5 6">
    <name type="scientific">Frankliniella fusca</name>
    <dbReference type="NCBI Taxonomy" id="407009"/>
    <lineage>
        <taxon>Eukaryota</taxon>
        <taxon>Metazoa</taxon>
        <taxon>Ecdysozoa</taxon>
        <taxon>Arthropoda</taxon>
        <taxon>Hexapoda</taxon>
        <taxon>Insecta</taxon>
        <taxon>Pterygota</taxon>
        <taxon>Neoptera</taxon>
        <taxon>Paraneoptera</taxon>
        <taxon>Thysanoptera</taxon>
        <taxon>Terebrantia</taxon>
        <taxon>Thripoidea</taxon>
        <taxon>Thripidae</taxon>
        <taxon>Frankliniella</taxon>
    </lineage>
</organism>
<gene>
    <name evidence="5" type="ORF">KUF71_019232</name>
</gene>
<protein>
    <submittedName>
        <fullName evidence="5">Protein let-653</fullName>
    </submittedName>
</protein>
<dbReference type="GO" id="GO:0009653">
    <property type="term" value="P:anatomical structure morphogenesis"/>
    <property type="evidence" value="ECO:0007669"/>
    <property type="project" value="TreeGrafter"/>
</dbReference>
<reference evidence="5" key="2">
    <citation type="journal article" date="2023" name="BMC Genomics">
        <title>Pest status, molecular evolution, and epigenetic factors derived from the genome assembly of Frankliniella fusca, a thysanopteran phytovirus vector.</title>
        <authorList>
            <person name="Catto M.A."/>
            <person name="Labadie P.E."/>
            <person name="Jacobson A.L."/>
            <person name="Kennedy G.G."/>
            <person name="Srinivasan R."/>
            <person name="Hunt B.G."/>
        </authorList>
    </citation>
    <scope>NUCLEOTIDE SEQUENCE</scope>
    <source>
        <strain evidence="5">PL_HMW_Pooled</strain>
    </source>
</reference>
<feature type="transmembrane region" description="Helical" evidence="2">
    <location>
        <begin position="1858"/>
        <end position="1880"/>
    </location>
</feature>
<feature type="compositionally biased region" description="Gly residues" evidence="1">
    <location>
        <begin position="1099"/>
        <end position="1126"/>
    </location>
</feature>
<feature type="domain" description="Apple" evidence="3">
    <location>
        <begin position="121"/>
        <end position="205"/>
    </location>
</feature>
<dbReference type="PROSITE" id="PS51034">
    <property type="entry name" value="ZP_2"/>
    <property type="match status" value="1"/>
</dbReference>
<feature type="compositionally biased region" description="Pro residues" evidence="1">
    <location>
        <begin position="1130"/>
        <end position="1140"/>
    </location>
</feature>
<feature type="compositionally biased region" description="Low complexity" evidence="1">
    <location>
        <begin position="1695"/>
        <end position="1724"/>
    </location>
</feature>
<keyword evidence="2" id="KW-1133">Transmembrane helix</keyword>
<feature type="domain" description="Apple" evidence="3">
    <location>
        <begin position="895"/>
        <end position="977"/>
    </location>
</feature>
<keyword evidence="2" id="KW-0472">Membrane</keyword>
<feature type="domain" description="Apple" evidence="3">
    <location>
        <begin position="1240"/>
        <end position="1323"/>
    </location>
</feature>
<feature type="domain" description="Apple" evidence="3">
    <location>
        <begin position="216"/>
        <end position="301"/>
    </location>
</feature>
<dbReference type="PANTHER" id="PTHR47327:SF9">
    <property type="entry name" value="NO MECHANORECEPTOR POTENTIAL A, ISOFORM A"/>
    <property type="match status" value="1"/>
</dbReference>
<dbReference type="PANTHER" id="PTHR47327">
    <property type="entry name" value="FI18240P1-RELATED"/>
    <property type="match status" value="1"/>
</dbReference>
<feature type="domain" description="ZP" evidence="4">
    <location>
        <begin position="1415"/>
        <end position="1662"/>
    </location>
</feature>
<evidence type="ECO:0000259" key="4">
    <source>
        <dbReference type="PROSITE" id="PS51034"/>
    </source>
</evidence>
<dbReference type="InterPro" id="IPR052774">
    <property type="entry name" value="Celegans_DevNeuronal_Protein"/>
</dbReference>
<keyword evidence="2" id="KW-0812">Transmembrane</keyword>
<feature type="region of interest" description="Disordered" evidence="1">
    <location>
        <begin position="1095"/>
        <end position="1140"/>
    </location>
</feature>
<dbReference type="Proteomes" id="UP001219518">
    <property type="component" value="Unassembled WGS sequence"/>
</dbReference>
<feature type="domain" description="Apple" evidence="3">
    <location>
        <begin position="804"/>
        <end position="885"/>
    </location>
</feature>
<sequence>MFRLSDTENLSFDILEEGETIGKHRCQDICHEFKTPPLDVFKNKSIFNRDFVIAGAYQPRRQSPKFHMPLRTQHSTSFSSFNDRELTVCSSVFQIWSHCWHVLVLYLSHTILMSSLVQGQCFGGTETYEKTTGVKFLFGASQGILTQPGTGITRDCTAICRQTPTCAGFTVDYETSRCQSYSADSSGHRSSLHDALGSNYFEKICLRGVSNLNAMCGDRLWAFERVVGAFLDGFDDREEHNVQTKTECEKLCLFETAFTCRSAEFDEAHNICRLSREDRRSQPSAFRRQPGSAVDYLENQCVRSLPDCRYNVRPGFSVVSMDELQFAASQSECEALCDQARGFTCRAFTYAADEKRCYLSGDDSISLSNAPLAIKRGAVYAEKQCSISQCDDGLFTFEKVTGHFLRSAQQVGLAMASSPGVTLECGARCLEAGSDCPAFSLDYAAMKCFKLDRNTQGRGSELSPREGQTYFEKICLRGNVRGCVGRAWAFERRPGKELRGLDDVKLPLVQTRRDCLEACLAERRFDCRSAEYDSQTAECRLSSEDRRTRPSEYVDAPAHVEYLENQCLPPEPRCTFESVANSYPRYLDLVLPLVADERDCERRCYSYTDFICRSYSYYPSGSQCFISGDDRSSAGPEALMSRPGTNYLERNCHHTGPGGLQIPGVHGGPVPGFGPLLPGRPLPGPGPGDPSGTIFSRAGQPELVGVASGRCPGGGRPEFEKVAGYELAAGRAYNLERDTAPGVAVQCAQLCRSDPRCGAFNLDYARSECTALEGAPSSTRQRVDLRPVPGVAYFEAICLRGGGCGLAWTYERHINFELRGYDRVMIPGLTKTECEDRCADERTFLCRSATYNYRRQECRLSTEDRHTQPHAFVPSSEADYLENQCASLAAPLERCVYRNQQRDRQLVYTDKALSTFSDSSCQHACDVEREFLCRSYTFLSTTGLSSHQCLLSGSLGSSMDSTAYQAQSGALYAERECSGPPVLNPTGPGGGLIGPTFGPTFGPTVVPSIGPSLGPSSSPIPPTAGAFYPRPGGYPSFPLLPGRHAGGAVAVTPYPTGVYPAGTPGPYAGAYPPGAFPSPSPYPPAPDRNFQGAFPTGTSTGGGFGTGFGTGTGFSTGPGGPAGPGGSPSPFSPKPGAPDPILNPYPCRGTLSYEKVAGATYTPARRDAIRTRADIGISGECLVECAQQRERCLAVSLENVRGGRQRCYSLDRSSDAEAAPLAAAPDLAYFQKICLQERPCPKAWVFNRVPSYELVGTNSIEVRNIFSRRQCQDECLRATRVVCRSATYYARDQLCKLSPETRRTQPHTFRRATPDVDYMENECAPQPPNCEYSDSPGRFLPYTDRYVARTFDVNECKRLCDQEREFQCRSFNFHAVRRDCFLSSDDTFAADRAALMLDRDFYYSERGSCSNVRVDCTQSDMLITFLFGAPFEGRVYATGNPQACFEMGSGQAQLVLRIPMGTQCGTVQQGRGRYVNHVVIQQNPVIMQETDKTVRVECSFDASDQTVSYAPSGTRDQEGGGISVTVPFRPSGANIVTNTAPTPNVRMRIVTRAGQEAAVVGLGEELQLRVEIDPTSAFGIFARNLEARTDNGELLTLIDNVGCPRDPIIFPALQVERGSRDLFADFKAFRFPSTATVNFVATVQFCQDICEPIRCYNGVHSFGKRRRRSANDSALIEDSTEAEVAPLALTQVNETSTTASPFHSSSTPSTTTTSSTPATPPQTSTMVYTTAVTATNTTAEPNATPSSPPAPSTASTVSTTSPRTSTTAFSSSSSTTTTTTTTAKPEADLPGELPLQLRLVVGEDSLPKPAAPKKNAISGAGSAPILGDGGRPASVIQQTSDVSASPVESADCTPQSSLIAATTSLMLLNAALCVGFAFFYRVRKRQWSKSNDHGTQFAPVQVGVPEVLFRNVYDRLPPNPTFSTLSSSQLSST</sequence>
<name>A0AAE1L709_9NEOP</name>
<dbReference type="Gene3D" id="3.50.4.10">
    <property type="entry name" value="Hepatocyte Growth Factor"/>
    <property type="match status" value="8"/>
</dbReference>
<comment type="caution">
    <text evidence="5">The sequence shown here is derived from an EMBL/GenBank/DDBJ whole genome shotgun (WGS) entry which is preliminary data.</text>
</comment>
<dbReference type="SMART" id="SM00473">
    <property type="entry name" value="PAN_AP"/>
    <property type="match status" value="12"/>
</dbReference>
<dbReference type="EMBL" id="JAHWGI010000083">
    <property type="protein sequence ID" value="KAK3908976.1"/>
    <property type="molecule type" value="Genomic_DNA"/>
</dbReference>
<accession>A0AAE1L709</accession>
<feature type="domain" description="Apple" evidence="3">
    <location>
        <begin position="308"/>
        <end position="385"/>
    </location>
</feature>
<evidence type="ECO:0000313" key="5">
    <source>
        <dbReference type="EMBL" id="KAK3908976.1"/>
    </source>
</evidence>
<dbReference type="CDD" id="cd01099">
    <property type="entry name" value="PAN_AP_HGF"/>
    <property type="match status" value="6"/>
</dbReference>
<feature type="compositionally biased region" description="Low complexity" evidence="1">
    <location>
        <begin position="1752"/>
        <end position="1783"/>
    </location>
</feature>
<evidence type="ECO:0000256" key="1">
    <source>
        <dbReference type="SAM" id="MobiDB-lite"/>
    </source>
</evidence>
<feature type="domain" description="Apple" evidence="3">
    <location>
        <begin position="390"/>
        <end position="475"/>
    </location>
</feature>
<keyword evidence="6" id="KW-1185">Reference proteome</keyword>
<feature type="domain" description="Apple" evidence="3">
    <location>
        <begin position="1330"/>
        <end position="1409"/>
    </location>
</feature>
<feature type="domain" description="Apple" evidence="3">
    <location>
        <begin position="1147"/>
        <end position="1234"/>
    </location>
</feature>
<proteinExistence type="predicted"/>
<dbReference type="InterPro" id="IPR001507">
    <property type="entry name" value="ZP_dom"/>
</dbReference>
<feature type="domain" description="Apple" evidence="3">
    <location>
        <begin position="711"/>
        <end position="798"/>
    </location>
</feature>
<feature type="region of interest" description="Disordered" evidence="1">
    <location>
        <begin position="1738"/>
        <end position="1792"/>
    </location>
</feature>
<dbReference type="PROSITE" id="PS50948">
    <property type="entry name" value="PAN"/>
    <property type="match status" value="12"/>
</dbReference>
<feature type="domain" description="Apple" evidence="3">
    <location>
        <begin position="574"/>
        <end position="652"/>
    </location>
</feature>
<evidence type="ECO:0000313" key="6">
    <source>
        <dbReference type="Proteomes" id="UP001219518"/>
    </source>
</evidence>
<feature type="region of interest" description="Disordered" evidence="1">
    <location>
        <begin position="1694"/>
        <end position="1724"/>
    </location>
</feature>